<feature type="transmembrane region" description="Helical" evidence="1">
    <location>
        <begin position="130"/>
        <end position="149"/>
    </location>
</feature>
<protein>
    <submittedName>
        <fullName evidence="2">Uncharacterized protein</fullName>
    </submittedName>
</protein>
<name>A0A4R8MI13_9FLAO</name>
<proteinExistence type="predicted"/>
<keyword evidence="1" id="KW-0472">Membrane</keyword>
<accession>A0A4R8MI13</accession>
<keyword evidence="3" id="KW-1185">Reference proteome</keyword>
<dbReference type="AlphaFoldDB" id="A0A4R8MI13"/>
<evidence type="ECO:0000313" key="2">
    <source>
        <dbReference type="EMBL" id="TDY65284.1"/>
    </source>
</evidence>
<gene>
    <name evidence="2" type="ORF">DFQ06_0210</name>
</gene>
<feature type="transmembrane region" description="Helical" evidence="1">
    <location>
        <begin position="7"/>
        <end position="25"/>
    </location>
</feature>
<dbReference type="RefSeq" id="WP_133965530.1">
    <property type="nucleotide sequence ID" value="NZ_SORL01000003.1"/>
</dbReference>
<evidence type="ECO:0000313" key="3">
    <source>
        <dbReference type="Proteomes" id="UP000294824"/>
    </source>
</evidence>
<sequence>MTNTLKYLGLILILSVIGFLIRDYFFDFPLSQIANENTQIVRRNISGQFYSHILFALSIGIIPLLYLVIKKLTKLNFINQGLISCGIILVSGISLWQFRIFQLNNKFKKLSEFDLGNGIQTELNYDNLNFGRYLFIGFLIGTVLSILIFKNKNKSITE</sequence>
<evidence type="ECO:0000256" key="1">
    <source>
        <dbReference type="SAM" id="Phobius"/>
    </source>
</evidence>
<feature type="transmembrane region" description="Helical" evidence="1">
    <location>
        <begin position="81"/>
        <end position="101"/>
    </location>
</feature>
<keyword evidence="1" id="KW-0812">Transmembrane</keyword>
<dbReference type="EMBL" id="SORL01000003">
    <property type="protein sequence ID" value="TDY65284.1"/>
    <property type="molecule type" value="Genomic_DNA"/>
</dbReference>
<keyword evidence="1" id="KW-1133">Transmembrane helix</keyword>
<dbReference type="Proteomes" id="UP000294824">
    <property type="component" value="Unassembled WGS sequence"/>
</dbReference>
<feature type="transmembrane region" description="Helical" evidence="1">
    <location>
        <begin position="49"/>
        <end position="69"/>
    </location>
</feature>
<organism evidence="2 3">
    <name type="scientific">Algibacter lectus</name>
    <dbReference type="NCBI Taxonomy" id="221126"/>
    <lineage>
        <taxon>Bacteria</taxon>
        <taxon>Pseudomonadati</taxon>
        <taxon>Bacteroidota</taxon>
        <taxon>Flavobacteriia</taxon>
        <taxon>Flavobacteriales</taxon>
        <taxon>Flavobacteriaceae</taxon>
        <taxon>Algibacter</taxon>
    </lineage>
</organism>
<reference evidence="2 3" key="1">
    <citation type="submission" date="2019-03" db="EMBL/GenBank/DDBJ databases">
        <title>Genomic Encyclopedia of Type Strains, Phase III (KMG-III): the genomes of soil and plant-associated and newly described type strains.</title>
        <authorList>
            <person name="Whitman W."/>
        </authorList>
    </citation>
    <scope>NUCLEOTIDE SEQUENCE [LARGE SCALE GENOMIC DNA]</scope>
    <source>
        <strain evidence="2 3">CECT 8301</strain>
    </source>
</reference>
<comment type="caution">
    <text evidence="2">The sequence shown here is derived from an EMBL/GenBank/DDBJ whole genome shotgun (WGS) entry which is preliminary data.</text>
</comment>